<feature type="transmembrane region" description="Helical" evidence="6">
    <location>
        <begin position="20"/>
        <end position="45"/>
    </location>
</feature>
<dbReference type="Gene3D" id="2.30.30.60">
    <property type="match status" value="1"/>
</dbReference>
<evidence type="ECO:0000259" key="8">
    <source>
        <dbReference type="Pfam" id="PF21082"/>
    </source>
</evidence>
<proteinExistence type="inferred from homology"/>
<reference evidence="9 10" key="1">
    <citation type="submission" date="2024-07" db="EMBL/GenBank/DDBJ databases">
        <title>Luteimonas salilacus sp. nov., isolated from the shore soil of Salt Lake in Tibet of China.</title>
        <authorList>
            <person name="Zhang X."/>
            <person name="Li A."/>
        </authorList>
    </citation>
    <scope>NUCLEOTIDE SEQUENCE [LARGE SCALE GENOMIC DNA]</scope>
    <source>
        <strain evidence="9 10">B3-2-R+30</strain>
    </source>
</reference>
<dbReference type="InterPro" id="IPR010920">
    <property type="entry name" value="LSM_dom_sf"/>
</dbReference>
<evidence type="ECO:0000256" key="4">
    <source>
        <dbReference type="ARBA" id="ARBA00022989"/>
    </source>
</evidence>
<comment type="similarity">
    <text evidence="2">Belongs to the MscS (TC 1.A.23) family.</text>
</comment>
<dbReference type="InterPro" id="IPR006685">
    <property type="entry name" value="MscS_channel_2nd"/>
</dbReference>
<evidence type="ECO:0000256" key="5">
    <source>
        <dbReference type="ARBA" id="ARBA00023136"/>
    </source>
</evidence>
<evidence type="ECO:0000256" key="1">
    <source>
        <dbReference type="ARBA" id="ARBA00004127"/>
    </source>
</evidence>
<name>A0ABV4HQV7_9GAMM</name>
<feature type="domain" description="Mechanosensitive ion channel MscS C-terminal" evidence="8">
    <location>
        <begin position="334"/>
        <end position="395"/>
    </location>
</feature>
<sequence length="422" mass="45939">MQRLIDAIPALAGVPYADTLLGLLALILGAALANWIVRGVLLRIVRRVVQASSMHWDDALLARGVLSRLAHVVPALVISSGIALVPDLPEAAVLVVRNVARAYVVLTVALALGNLFNALGDLYARDAARARARPIKGYLQVAKLVVFLIAAVLAIAALIDRSPLILLSGLGAMTAVLLLVFKDTILSLVASVQLSGNDMLRVGDWIEMPALDADGDVIDIALNTVKVQNWDKTITTIPTYRLISESFKNWRGMEESGGRRIKRALLIDQSSVRFLEPAERDALRRIALIDGYLDAKRRELEEWNAQLEAAGKDPVNTRRVTNLGTFRAYVEAYLRAHPQVRQDMTLMVRQLEPGATGVPLQVYCFTATTAWTVYEGIQSDIFDHLLAVLPEFGLRLFQAPGGADVAAALARRQGHGTQPDVA</sequence>
<evidence type="ECO:0000256" key="6">
    <source>
        <dbReference type="SAM" id="Phobius"/>
    </source>
</evidence>
<feature type="domain" description="Mechanosensitive ion channel MscS" evidence="7">
    <location>
        <begin position="183"/>
        <end position="251"/>
    </location>
</feature>
<dbReference type="InterPro" id="IPR030192">
    <property type="entry name" value="YbdG"/>
</dbReference>
<keyword evidence="4 6" id="KW-1133">Transmembrane helix</keyword>
<protein>
    <submittedName>
        <fullName evidence="9">Mechanosensitive ion channel family protein</fullName>
    </submittedName>
</protein>
<feature type="transmembrane region" description="Helical" evidence="6">
    <location>
        <begin position="165"/>
        <end position="181"/>
    </location>
</feature>
<organism evidence="9 10">
    <name type="scientific">Luteimonas salinilitoris</name>
    <dbReference type="NCBI Taxonomy" id="3237697"/>
    <lineage>
        <taxon>Bacteria</taxon>
        <taxon>Pseudomonadati</taxon>
        <taxon>Pseudomonadota</taxon>
        <taxon>Gammaproteobacteria</taxon>
        <taxon>Lysobacterales</taxon>
        <taxon>Lysobacteraceae</taxon>
        <taxon>Luteimonas</taxon>
    </lineage>
</organism>
<dbReference type="RefSeq" id="WP_370564230.1">
    <property type="nucleotide sequence ID" value="NZ_JBFWIB010000007.1"/>
</dbReference>
<dbReference type="EMBL" id="JBFWIC010000013">
    <property type="protein sequence ID" value="MEZ0475136.1"/>
    <property type="molecule type" value="Genomic_DNA"/>
</dbReference>
<evidence type="ECO:0000313" key="10">
    <source>
        <dbReference type="Proteomes" id="UP001566331"/>
    </source>
</evidence>
<evidence type="ECO:0000259" key="7">
    <source>
        <dbReference type="Pfam" id="PF00924"/>
    </source>
</evidence>
<dbReference type="InterPro" id="IPR049278">
    <property type="entry name" value="MS_channel_C"/>
</dbReference>
<dbReference type="Proteomes" id="UP001566331">
    <property type="component" value="Unassembled WGS sequence"/>
</dbReference>
<dbReference type="PANTHER" id="PTHR30414:SF0">
    <property type="entry name" value="MINICONDUCTANCE MECHANOSENSITIVE CHANNEL YBDG"/>
    <property type="match status" value="1"/>
</dbReference>
<feature type="transmembrane region" description="Helical" evidence="6">
    <location>
        <begin position="100"/>
        <end position="120"/>
    </location>
</feature>
<dbReference type="Pfam" id="PF00924">
    <property type="entry name" value="MS_channel_2nd"/>
    <property type="match status" value="1"/>
</dbReference>
<dbReference type="InterPro" id="IPR023408">
    <property type="entry name" value="MscS_beta-dom_sf"/>
</dbReference>
<comment type="subcellular location">
    <subcellularLocation>
        <location evidence="1">Endomembrane system</location>
        <topology evidence="1">Multi-pass membrane protein</topology>
    </subcellularLocation>
</comment>
<keyword evidence="5 6" id="KW-0472">Membrane</keyword>
<keyword evidence="3 6" id="KW-0812">Transmembrane</keyword>
<accession>A0ABV4HQV7</accession>
<dbReference type="PANTHER" id="PTHR30414">
    <property type="entry name" value="MINICONDUCTANCE MECHANOSENSITIVE CHANNEL YBDG"/>
    <property type="match status" value="1"/>
</dbReference>
<feature type="transmembrane region" description="Helical" evidence="6">
    <location>
        <begin position="141"/>
        <end position="159"/>
    </location>
</feature>
<dbReference type="Pfam" id="PF21082">
    <property type="entry name" value="MS_channel_3rd"/>
    <property type="match status" value="1"/>
</dbReference>
<feature type="transmembrane region" description="Helical" evidence="6">
    <location>
        <begin position="65"/>
        <end position="85"/>
    </location>
</feature>
<evidence type="ECO:0000256" key="3">
    <source>
        <dbReference type="ARBA" id="ARBA00022692"/>
    </source>
</evidence>
<keyword evidence="10" id="KW-1185">Reference proteome</keyword>
<evidence type="ECO:0000256" key="2">
    <source>
        <dbReference type="ARBA" id="ARBA00008017"/>
    </source>
</evidence>
<comment type="caution">
    <text evidence="9">The sequence shown here is derived from an EMBL/GenBank/DDBJ whole genome shotgun (WGS) entry which is preliminary data.</text>
</comment>
<gene>
    <name evidence="9" type="ORF">AB6713_10990</name>
</gene>
<evidence type="ECO:0000313" key="9">
    <source>
        <dbReference type="EMBL" id="MEZ0475136.1"/>
    </source>
</evidence>
<dbReference type="SUPFAM" id="SSF50182">
    <property type="entry name" value="Sm-like ribonucleoproteins"/>
    <property type="match status" value="1"/>
</dbReference>